<dbReference type="AlphaFoldDB" id="A0A0G0N5M1"/>
<dbReference type="Proteomes" id="UP000034246">
    <property type="component" value="Unassembled WGS sequence"/>
</dbReference>
<dbReference type="InterPro" id="IPR003837">
    <property type="entry name" value="GatC"/>
</dbReference>
<organism evidence="1 2">
    <name type="scientific">Candidatus Woesebacteria bacterium GW2011_GWA1_39_21</name>
    <dbReference type="NCBI Taxonomy" id="1618550"/>
    <lineage>
        <taxon>Bacteria</taxon>
        <taxon>Candidatus Woeseibacteriota</taxon>
    </lineage>
</organism>
<dbReference type="STRING" id="1618550.UT39_C0006G0030"/>
<dbReference type="Gene3D" id="1.10.20.60">
    <property type="entry name" value="Glu-tRNAGln amidotransferase C subunit, N-terminal domain"/>
    <property type="match status" value="1"/>
</dbReference>
<reference evidence="1 2" key="1">
    <citation type="journal article" date="2015" name="Nature">
        <title>rRNA introns, odd ribosomes, and small enigmatic genomes across a large radiation of phyla.</title>
        <authorList>
            <person name="Brown C.T."/>
            <person name="Hug L.A."/>
            <person name="Thomas B.C."/>
            <person name="Sharon I."/>
            <person name="Castelle C.J."/>
            <person name="Singh A."/>
            <person name="Wilkins M.J."/>
            <person name="Williams K.H."/>
            <person name="Banfield J.F."/>
        </authorList>
    </citation>
    <scope>NUCLEOTIDE SEQUENCE [LARGE SCALE GENOMIC DNA]</scope>
</reference>
<protein>
    <submittedName>
        <fullName evidence="1">Aspartyl/glutamyl-tRNA(Asn/Gln) amidotransferase subunit C</fullName>
    </submittedName>
</protein>
<dbReference type="NCBIfam" id="TIGR00135">
    <property type="entry name" value="gatC"/>
    <property type="match status" value="1"/>
</dbReference>
<dbReference type="InterPro" id="IPR036113">
    <property type="entry name" value="Asp/Glu-ADT_sf_sub_c"/>
</dbReference>
<proteinExistence type="predicted"/>
<keyword evidence="1" id="KW-0808">Transferase</keyword>
<sequence length="113" mass="12775">MVNIKYLAGLANLAVSEQEAKTFGKQLKDIIALISKLNEVDTKDVELHRSRIDLTSDKYLEDVCSTSLPTRSVLYNAASKHNDYFSVDLILENKQLMPKSPEFSRSLNKKISK</sequence>
<evidence type="ECO:0000313" key="2">
    <source>
        <dbReference type="Proteomes" id="UP000034246"/>
    </source>
</evidence>
<dbReference type="EMBL" id="LBWP01000006">
    <property type="protein sequence ID" value="KKR11524.1"/>
    <property type="molecule type" value="Genomic_DNA"/>
</dbReference>
<dbReference type="GO" id="GO:0006450">
    <property type="term" value="P:regulation of translational fidelity"/>
    <property type="evidence" value="ECO:0007669"/>
    <property type="project" value="InterPro"/>
</dbReference>
<accession>A0A0G0N5M1</accession>
<name>A0A0G0N5M1_9BACT</name>
<evidence type="ECO:0000313" key="1">
    <source>
        <dbReference type="EMBL" id="KKR11524.1"/>
    </source>
</evidence>
<dbReference type="GO" id="GO:0016740">
    <property type="term" value="F:transferase activity"/>
    <property type="evidence" value="ECO:0007669"/>
    <property type="project" value="UniProtKB-KW"/>
</dbReference>
<gene>
    <name evidence="1" type="ORF">UT39_C0006G0030</name>
</gene>
<dbReference type="Pfam" id="PF02686">
    <property type="entry name" value="GatC"/>
    <property type="match status" value="1"/>
</dbReference>
<dbReference type="SUPFAM" id="SSF141000">
    <property type="entry name" value="Glu-tRNAGln amidotransferase C subunit"/>
    <property type="match status" value="1"/>
</dbReference>
<comment type="caution">
    <text evidence="1">The sequence shown here is derived from an EMBL/GenBank/DDBJ whole genome shotgun (WGS) entry which is preliminary data.</text>
</comment>